<evidence type="ECO:0000313" key="2">
    <source>
        <dbReference type="Proteomes" id="UP000299102"/>
    </source>
</evidence>
<protein>
    <submittedName>
        <fullName evidence="1">Uncharacterized protein</fullName>
    </submittedName>
</protein>
<accession>A0A4C1VVS8</accession>
<dbReference type="OrthoDB" id="2016582at2759"/>
<reference evidence="1 2" key="1">
    <citation type="journal article" date="2019" name="Commun. Biol.">
        <title>The bagworm genome reveals a unique fibroin gene that provides high tensile strength.</title>
        <authorList>
            <person name="Kono N."/>
            <person name="Nakamura H."/>
            <person name="Ohtoshi R."/>
            <person name="Tomita M."/>
            <person name="Numata K."/>
            <person name="Arakawa K."/>
        </authorList>
    </citation>
    <scope>NUCLEOTIDE SEQUENCE [LARGE SCALE GENOMIC DNA]</scope>
</reference>
<dbReference type="EMBL" id="BGZK01000415">
    <property type="protein sequence ID" value="GBP42309.1"/>
    <property type="molecule type" value="Genomic_DNA"/>
</dbReference>
<dbReference type="Proteomes" id="UP000299102">
    <property type="component" value="Unassembled WGS sequence"/>
</dbReference>
<proteinExistence type="predicted"/>
<name>A0A4C1VVS8_EUMVA</name>
<dbReference type="AlphaFoldDB" id="A0A4C1VVS8"/>
<comment type="caution">
    <text evidence="1">The sequence shown here is derived from an EMBL/GenBank/DDBJ whole genome shotgun (WGS) entry which is preliminary data.</text>
</comment>
<evidence type="ECO:0000313" key="1">
    <source>
        <dbReference type="EMBL" id="GBP42309.1"/>
    </source>
</evidence>
<gene>
    <name evidence="1" type="ORF">EVAR_16405_1</name>
</gene>
<organism evidence="1 2">
    <name type="scientific">Eumeta variegata</name>
    <name type="common">Bagworm moth</name>
    <name type="synonym">Eumeta japonica</name>
    <dbReference type="NCBI Taxonomy" id="151549"/>
    <lineage>
        <taxon>Eukaryota</taxon>
        <taxon>Metazoa</taxon>
        <taxon>Ecdysozoa</taxon>
        <taxon>Arthropoda</taxon>
        <taxon>Hexapoda</taxon>
        <taxon>Insecta</taxon>
        <taxon>Pterygota</taxon>
        <taxon>Neoptera</taxon>
        <taxon>Endopterygota</taxon>
        <taxon>Lepidoptera</taxon>
        <taxon>Glossata</taxon>
        <taxon>Ditrysia</taxon>
        <taxon>Tineoidea</taxon>
        <taxon>Psychidae</taxon>
        <taxon>Oiketicinae</taxon>
        <taxon>Eumeta</taxon>
    </lineage>
</organism>
<keyword evidence="2" id="KW-1185">Reference proteome</keyword>
<sequence>MASPSPSPDQQFYKNYHALSCQRSPGGFPRHHALNNVVRRALISANVPCTLKPPGLSRSDGKRPDELTLTAWQRGYCLIWDTTCVNALAASHLNNNSKAAAFEDKCAAKQKHLKYGRQIK</sequence>